<feature type="region of interest" description="Disordered" evidence="3">
    <location>
        <begin position="1"/>
        <end position="24"/>
    </location>
</feature>
<dbReference type="SMART" id="SM00360">
    <property type="entry name" value="RRM"/>
    <property type="match status" value="3"/>
</dbReference>
<comment type="caution">
    <text evidence="5">The sequence shown here is derived from an EMBL/GenBank/DDBJ whole genome shotgun (WGS) entry which is preliminary data.</text>
</comment>
<feature type="domain" description="RRM" evidence="4">
    <location>
        <begin position="224"/>
        <end position="296"/>
    </location>
</feature>
<protein>
    <recommendedName>
        <fullName evidence="4">RRM domain-containing protein</fullName>
    </recommendedName>
</protein>
<sequence length="585" mass="62553">MELSAATSSDGASPEQRGDDSATLYVGGLPPYTSPVLLGSLFQQYFPKDIKVVKDKCYGFVTLNSSQAAQQAIHALNGQMVSGGQTLLVNYALVPPSDERERGVSPSGEPLPMGAGGRGLQPQHQIFVGDLNAQVDDTKLYNTFARYTSCVDARVMWDPYTRRSKGFGFVTFTKLEDAGRAIAELNGQLLGSRRIRCDWAQHKLDPMMEGMDEASVDRANPLSTNIYVGNISPSVDELTITALFQEFGKVVFVRVHRKGGYGFVGFQDHWSAVRAIVGMHGKIVHDRALKCSWGTMGSFGSGGGGSSSGNTSLLSPEHSRASALSASLRSSGGSASQFLDLPDLGLPGLGSRGPLISPAKGMPVQTFHHAATAVMPSNTLHLGSSTRGYGPMMVSQPMTPGLAGSSAGNMYTMPQAYGGLMPAMAQQLQHPYLMPASMLPVAYKPSQNTVSVAKMVPSMAGTTYTPVAGGTYPGWQASQGAAGVFSGTGDLLLPSTSGLISSRRTTRTSRMRQSHELYTNERHVHLIEIKFCEDTRPEYQLNAAKQQHAGLCKLITAKAVTIHPILLGVGGTIYTEHTLKRFKQL</sequence>
<dbReference type="PANTHER" id="PTHR48025:SF1">
    <property type="entry name" value="RRM DOMAIN-CONTAINING PROTEIN"/>
    <property type="match status" value="1"/>
</dbReference>
<dbReference type="PROSITE" id="PS50102">
    <property type="entry name" value="RRM"/>
    <property type="match status" value="3"/>
</dbReference>
<organism evidence="5 6">
    <name type="scientific">Dunaliella salina</name>
    <name type="common">Green alga</name>
    <name type="synonym">Protococcus salinus</name>
    <dbReference type="NCBI Taxonomy" id="3046"/>
    <lineage>
        <taxon>Eukaryota</taxon>
        <taxon>Viridiplantae</taxon>
        <taxon>Chlorophyta</taxon>
        <taxon>core chlorophytes</taxon>
        <taxon>Chlorophyceae</taxon>
        <taxon>CS clade</taxon>
        <taxon>Chlamydomonadales</taxon>
        <taxon>Dunaliellaceae</taxon>
        <taxon>Dunaliella</taxon>
    </lineage>
</organism>
<evidence type="ECO:0000313" key="5">
    <source>
        <dbReference type="EMBL" id="KAF5833184.1"/>
    </source>
</evidence>
<dbReference type="EMBL" id="MU069825">
    <property type="protein sequence ID" value="KAF5833184.1"/>
    <property type="molecule type" value="Genomic_DNA"/>
</dbReference>
<evidence type="ECO:0000256" key="3">
    <source>
        <dbReference type="SAM" id="MobiDB-lite"/>
    </source>
</evidence>
<dbReference type="SUPFAM" id="SSF54928">
    <property type="entry name" value="RNA-binding domain, RBD"/>
    <property type="match status" value="3"/>
</dbReference>
<dbReference type="InterPro" id="IPR050502">
    <property type="entry name" value="Euk_RNA-bind_prot"/>
</dbReference>
<dbReference type="InterPro" id="IPR035979">
    <property type="entry name" value="RBD_domain_sf"/>
</dbReference>
<reference evidence="5" key="1">
    <citation type="submission" date="2017-08" db="EMBL/GenBank/DDBJ databases">
        <authorList>
            <person name="Polle J.E."/>
            <person name="Barry K."/>
            <person name="Cushman J."/>
            <person name="Schmutz J."/>
            <person name="Tran D."/>
            <person name="Hathwaick L.T."/>
            <person name="Yim W.C."/>
            <person name="Jenkins J."/>
            <person name="Mckie-Krisberg Z.M."/>
            <person name="Prochnik S."/>
            <person name="Lindquist E."/>
            <person name="Dockter R.B."/>
            <person name="Adam C."/>
            <person name="Molina H."/>
            <person name="Bunkerborg J."/>
            <person name="Jin E."/>
            <person name="Buchheim M."/>
            <person name="Magnuson J."/>
        </authorList>
    </citation>
    <scope>NUCLEOTIDE SEQUENCE</scope>
    <source>
        <strain evidence="5">CCAP 19/18</strain>
    </source>
</reference>
<keyword evidence="1 2" id="KW-0694">RNA-binding</keyword>
<accession>A0ABQ7GF00</accession>
<name>A0ABQ7GF00_DUNSA</name>
<dbReference type="PANTHER" id="PTHR48025">
    <property type="entry name" value="OS02G0815200 PROTEIN"/>
    <property type="match status" value="1"/>
</dbReference>
<dbReference type="InterPro" id="IPR012677">
    <property type="entry name" value="Nucleotide-bd_a/b_plait_sf"/>
</dbReference>
<gene>
    <name evidence="5" type="ORF">DUNSADRAFT_10598</name>
</gene>
<feature type="domain" description="RRM" evidence="4">
    <location>
        <begin position="22"/>
        <end position="94"/>
    </location>
</feature>
<feature type="domain" description="RRM" evidence="4">
    <location>
        <begin position="124"/>
        <end position="202"/>
    </location>
</feature>
<proteinExistence type="predicted"/>
<evidence type="ECO:0000256" key="1">
    <source>
        <dbReference type="ARBA" id="ARBA00022884"/>
    </source>
</evidence>
<dbReference type="Pfam" id="PF00076">
    <property type="entry name" value="RRM_1"/>
    <property type="match status" value="3"/>
</dbReference>
<evidence type="ECO:0000313" key="6">
    <source>
        <dbReference type="Proteomes" id="UP000815325"/>
    </source>
</evidence>
<dbReference type="CDD" id="cd00590">
    <property type="entry name" value="RRM_SF"/>
    <property type="match status" value="1"/>
</dbReference>
<dbReference type="Gene3D" id="3.30.70.330">
    <property type="match status" value="3"/>
</dbReference>
<feature type="compositionally biased region" description="Polar residues" evidence="3">
    <location>
        <begin position="1"/>
        <end position="11"/>
    </location>
</feature>
<dbReference type="InterPro" id="IPR000504">
    <property type="entry name" value="RRM_dom"/>
</dbReference>
<dbReference type="Proteomes" id="UP000815325">
    <property type="component" value="Unassembled WGS sequence"/>
</dbReference>
<keyword evidence="6" id="KW-1185">Reference proteome</keyword>
<evidence type="ECO:0000259" key="4">
    <source>
        <dbReference type="PROSITE" id="PS50102"/>
    </source>
</evidence>
<evidence type="ECO:0000256" key="2">
    <source>
        <dbReference type="PROSITE-ProRule" id="PRU00176"/>
    </source>
</evidence>